<dbReference type="EMBL" id="JBJJXI010000023">
    <property type="protein sequence ID" value="KAL3404684.1"/>
    <property type="molecule type" value="Genomic_DNA"/>
</dbReference>
<proteinExistence type="predicted"/>
<sequence length="146" mass="16390">MIHADVRVHRQATTMSKFWPIRASDDCYCRARIENRLFIIMDLTPRNNASSIVASRLLDAAAAASAGLSVYHQTPGKQTHASSSSSRHISATRHKVYIGQSSPTSRQRDIFSERRLCTIRVSLIAEQAPEEFRSKPNFSFHCSSLL</sequence>
<accession>A0ABD2XIK6</accession>
<dbReference type="Proteomes" id="UP001627154">
    <property type="component" value="Unassembled WGS sequence"/>
</dbReference>
<dbReference type="AlphaFoldDB" id="A0ABD2XIK6"/>
<organism evidence="1 2">
    <name type="scientific">Trichogramma kaykai</name>
    <dbReference type="NCBI Taxonomy" id="54128"/>
    <lineage>
        <taxon>Eukaryota</taxon>
        <taxon>Metazoa</taxon>
        <taxon>Ecdysozoa</taxon>
        <taxon>Arthropoda</taxon>
        <taxon>Hexapoda</taxon>
        <taxon>Insecta</taxon>
        <taxon>Pterygota</taxon>
        <taxon>Neoptera</taxon>
        <taxon>Endopterygota</taxon>
        <taxon>Hymenoptera</taxon>
        <taxon>Apocrita</taxon>
        <taxon>Proctotrupomorpha</taxon>
        <taxon>Chalcidoidea</taxon>
        <taxon>Trichogrammatidae</taxon>
        <taxon>Trichogramma</taxon>
    </lineage>
</organism>
<name>A0ABD2XIK6_9HYME</name>
<evidence type="ECO:0000313" key="1">
    <source>
        <dbReference type="EMBL" id="KAL3404684.1"/>
    </source>
</evidence>
<protein>
    <submittedName>
        <fullName evidence="1">Uncharacterized protein</fullName>
    </submittedName>
</protein>
<reference evidence="1 2" key="1">
    <citation type="journal article" date="2024" name="bioRxiv">
        <title>A reference genome for Trichogramma kaykai: A tiny desert-dwelling parasitoid wasp with competing sex-ratio distorters.</title>
        <authorList>
            <person name="Culotta J."/>
            <person name="Lindsey A.R."/>
        </authorList>
    </citation>
    <scope>NUCLEOTIDE SEQUENCE [LARGE SCALE GENOMIC DNA]</scope>
    <source>
        <strain evidence="1 2">KSX58</strain>
    </source>
</reference>
<evidence type="ECO:0000313" key="2">
    <source>
        <dbReference type="Proteomes" id="UP001627154"/>
    </source>
</evidence>
<comment type="caution">
    <text evidence="1">The sequence shown here is derived from an EMBL/GenBank/DDBJ whole genome shotgun (WGS) entry which is preliminary data.</text>
</comment>
<gene>
    <name evidence="1" type="ORF">TKK_002730</name>
</gene>
<keyword evidence="2" id="KW-1185">Reference proteome</keyword>